<keyword evidence="1 5" id="KW-0808">Transferase</keyword>
<name>A0A2T6AXL8_9RHOB</name>
<dbReference type="PROSITE" id="PS51186">
    <property type="entry name" value="GNAT"/>
    <property type="match status" value="2"/>
</dbReference>
<dbReference type="EMBL" id="QBKP01000009">
    <property type="protein sequence ID" value="PTX48551.1"/>
    <property type="molecule type" value="Genomic_DNA"/>
</dbReference>
<evidence type="ECO:0000313" key="6">
    <source>
        <dbReference type="Proteomes" id="UP000244224"/>
    </source>
</evidence>
<dbReference type="PANTHER" id="PTHR43792:SF8">
    <property type="entry name" value="[RIBOSOMAL PROTEIN US5]-ALANINE N-ACETYLTRANSFERASE"/>
    <property type="match status" value="1"/>
</dbReference>
<comment type="caution">
    <text evidence="5">The sequence shown here is derived from an EMBL/GenBank/DDBJ whole genome shotgun (WGS) entry which is preliminary data.</text>
</comment>
<dbReference type="PANTHER" id="PTHR43792">
    <property type="entry name" value="GNAT FAMILY, PUTATIVE (AFU_ORTHOLOGUE AFUA_3G00765)-RELATED-RELATED"/>
    <property type="match status" value="1"/>
</dbReference>
<dbReference type="InterPro" id="IPR016181">
    <property type="entry name" value="Acyl_CoA_acyltransferase"/>
</dbReference>
<dbReference type="GO" id="GO:0016747">
    <property type="term" value="F:acyltransferase activity, transferring groups other than amino-acyl groups"/>
    <property type="evidence" value="ECO:0007669"/>
    <property type="project" value="InterPro"/>
</dbReference>
<comment type="similarity">
    <text evidence="3">Belongs to the acetyltransferase family. RimJ subfamily.</text>
</comment>
<keyword evidence="2" id="KW-0012">Acyltransferase</keyword>
<keyword evidence="6" id="KW-1185">Reference proteome</keyword>
<evidence type="ECO:0000256" key="3">
    <source>
        <dbReference type="ARBA" id="ARBA00038502"/>
    </source>
</evidence>
<evidence type="ECO:0000256" key="1">
    <source>
        <dbReference type="ARBA" id="ARBA00022679"/>
    </source>
</evidence>
<organism evidence="5 6">
    <name type="scientific">Gemmobacter caeni</name>
    <dbReference type="NCBI Taxonomy" id="589035"/>
    <lineage>
        <taxon>Bacteria</taxon>
        <taxon>Pseudomonadati</taxon>
        <taxon>Pseudomonadota</taxon>
        <taxon>Alphaproteobacteria</taxon>
        <taxon>Rhodobacterales</taxon>
        <taxon>Paracoccaceae</taxon>
        <taxon>Gemmobacter</taxon>
    </lineage>
</organism>
<dbReference type="Pfam" id="PF13302">
    <property type="entry name" value="Acetyltransf_3"/>
    <property type="match status" value="2"/>
</dbReference>
<feature type="domain" description="N-acetyltransferase" evidence="4">
    <location>
        <begin position="12"/>
        <end position="164"/>
    </location>
</feature>
<dbReference type="OrthoDB" id="9804153at2"/>
<dbReference type="RefSeq" id="WP_108129443.1">
    <property type="nucleotide sequence ID" value="NZ_QBKP01000009.1"/>
</dbReference>
<proteinExistence type="inferred from homology"/>
<protein>
    <submittedName>
        <fullName evidence="5">RimJ/RimL family protein N-acetyltransferase</fullName>
    </submittedName>
</protein>
<dbReference type="Proteomes" id="UP000244224">
    <property type="component" value="Unassembled WGS sequence"/>
</dbReference>
<reference evidence="5 6" key="1">
    <citation type="submission" date="2018-04" db="EMBL/GenBank/DDBJ databases">
        <title>Genomic Encyclopedia of Archaeal and Bacterial Type Strains, Phase II (KMG-II): from individual species to whole genera.</title>
        <authorList>
            <person name="Goeker M."/>
        </authorList>
    </citation>
    <scope>NUCLEOTIDE SEQUENCE [LARGE SCALE GENOMIC DNA]</scope>
    <source>
        <strain evidence="5 6">DSM 21823</strain>
    </source>
</reference>
<feature type="domain" description="N-acetyltransferase" evidence="4">
    <location>
        <begin position="178"/>
        <end position="336"/>
    </location>
</feature>
<sequence>MTLSARLNAGRRLLRPLTIQDEAAVVAALSRIEVAGWLTSVPHPYGVADFRDWLATAPQNAVWAIEDAGVFVGLIALKPDGPGYWIVPEAQGRGHASAALAAVLAAHFADPEAGDLPARCFADNATSAHVLEKAGFRERGRAMQFARARGAEVEQRVFMLDRDTWAARNPLVIDTPHLRLAPLEVPRDIAPLARIGGQAVVARNTGSLLSPWPEDVVRAWVEALPWRGCPGFRLGVWRNGRLIGVVQLQRKASEIGLFLDPAEWGKGYAREALQALIASAFARFGLPSLSATVFADNAASLRLLRGLGFVETGRGEGESPARIGLHPTVLLRLDRAAGNGQDAAP</sequence>
<dbReference type="SUPFAM" id="SSF55729">
    <property type="entry name" value="Acyl-CoA N-acyltransferases (Nat)"/>
    <property type="match status" value="2"/>
</dbReference>
<evidence type="ECO:0000256" key="2">
    <source>
        <dbReference type="ARBA" id="ARBA00023315"/>
    </source>
</evidence>
<gene>
    <name evidence="5" type="ORF">C8N34_10958</name>
</gene>
<evidence type="ECO:0000259" key="4">
    <source>
        <dbReference type="PROSITE" id="PS51186"/>
    </source>
</evidence>
<dbReference type="AlphaFoldDB" id="A0A2T6AXL8"/>
<accession>A0A2T6AXL8</accession>
<dbReference type="Gene3D" id="3.40.630.30">
    <property type="match status" value="2"/>
</dbReference>
<dbReference type="CDD" id="cd04301">
    <property type="entry name" value="NAT_SF"/>
    <property type="match status" value="1"/>
</dbReference>
<dbReference type="InterPro" id="IPR000182">
    <property type="entry name" value="GNAT_dom"/>
</dbReference>
<evidence type="ECO:0000313" key="5">
    <source>
        <dbReference type="EMBL" id="PTX48551.1"/>
    </source>
</evidence>
<dbReference type="InterPro" id="IPR051531">
    <property type="entry name" value="N-acetyltransferase"/>
</dbReference>